<dbReference type="Gene3D" id="3.40.50.10610">
    <property type="entry name" value="ABC-type transport auxiliary lipoprotein component"/>
    <property type="match status" value="1"/>
</dbReference>
<dbReference type="EMBL" id="JAJUBB010000003">
    <property type="protein sequence ID" value="MDD1780683.1"/>
    <property type="molecule type" value="Genomic_DNA"/>
</dbReference>
<organism evidence="3 4">
    <name type="scientific">Enterovibrio qingdaonensis</name>
    <dbReference type="NCBI Taxonomy" id="2899818"/>
    <lineage>
        <taxon>Bacteria</taxon>
        <taxon>Pseudomonadati</taxon>
        <taxon>Pseudomonadota</taxon>
        <taxon>Gammaproteobacteria</taxon>
        <taxon>Vibrionales</taxon>
        <taxon>Vibrionaceae</taxon>
        <taxon>Enterovibrio</taxon>
    </lineage>
</organism>
<keyword evidence="4" id="KW-1185">Reference proteome</keyword>
<evidence type="ECO:0000313" key="4">
    <source>
        <dbReference type="Proteomes" id="UP001149821"/>
    </source>
</evidence>
<feature type="chain" id="PRO_5047255877" evidence="1">
    <location>
        <begin position="21"/>
        <end position="192"/>
    </location>
</feature>
<reference evidence="3" key="1">
    <citation type="submission" date="2021-12" db="EMBL/GenBank/DDBJ databases">
        <title>Enterovibrio ZSDZ35 sp. nov. and Enterovibrio ZSDZ42 sp. nov., isolated from coastal seawater in Qingdao.</title>
        <authorList>
            <person name="Zhang P."/>
        </authorList>
    </citation>
    <scope>NUCLEOTIDE SEQUENCE</scope>
    <source>
        <strain evidence="3">ZSDZ35</strain>
    </source>
</reference>
<keyword evidence="1" id="KW-0732">Signal</keyword>
<evidence type="ECO:0000259" key="2">
    <source>
        <dbReference type="Pfam" id="PF03886"/>
    </source>
</evidence>
<dbReference type="Proteomes" id="UP001149821">
    <property type="component" value="Unassembled WGS sequence"/>
</dbReference>
<dbReference type="RefSeq" id="WP_274140821.1">
    <property type="nucleotide sequence ID" value="NZ_JAJUBB010000003.1"/>
</dbReference>
<sequence>MKRIAALSLLAMLTVACSSTDVPKTTNYLLPAVDTTTIKYNKDMPILIVQPVNVAEYLTSSNGIAYRTAKNEVVIGQYNLWGEDIANQISERLTAELKKQHLDKWPALPTPALNGLGRMTLEVNVSRFDGNYEGDATFAGDWSILNNEGDIVTSQGFEINEPLSQEGYPALVAALGRALTGLSVEIADVLRK</sequence>
<feature type="signal peptide" evidence="1">
    <location>
        <begin position="1"/>
        <end position="20"/>
    </location>
</feature>
<dbReference type="InterPro" id="IPR005586">
    <property type="entry name" value="ABC_trans_aux"/>
</dbReference>
<dbReference type="SUPFAM" id="SSF159594">
    <property type="entry name" value="XCC0632-like"/>
    <property type="match status" value="1"/>
</dbReference>
<protein>
    <submittedName>
        <fullName evidence="3">ABC-type transport auxiliary lipoprotein family protein</fullName>
    </submittedName>
</protein>
<evidence type="ECO:0000313" key="3">
    <source>
        <dbReference type="EMBL" id="MDD1780683.1"/>
    </source>
</evidence>
<comment type="caution">
    <text evidence="3">The sequence shown here is derived from an EMBL/GenBank/DDBJ whole genome shotgun (WGS) entry which is preliminary data.</text>
</comment>
<dbReference type="Pfam" id="PF03886">
    <property type="entry name" value="ABC_trans_aux"/>
    <property type="match status" value="1"/>
</dbReference>
<evidence type="ECO:0000256" key="1">
    <source>
        <dbReference type="SAM" id="SignalP"/>
    </source>
</evidence>
<dbReference type="PROSITE" id="PS51257">
    <property type="entry name" value="PROKAR_LIPOPROTEIN"/>
    <property type="match status" value="1"/>
</dbReference>
<proteinExistence type="predicted"/>
<name>A0ABT5QI69_9GAMM</name>
<feature type="domain" description="ABC-type transport auxiliary lipoprotein component" evidence="2">
    <location>
        <begin position="28"/>
        <end position="187"/>
    </location>
</feature>
<keyword evidence="3" id="KW-0449">Lipoprotein</keyword>
<gene>
    <name evidence="3" type="ORF">LRP49_05645</name>
</gene>
<accession>A0ABT5QI69</accession>